<dbReference type="Proteomes" id="UP000324705">
    <property type="component" value="Chromosome 7A"/>
</dbReference>
<accession>A0A9R1BQG3</accession>
<dbReference type="OMA" id="CIELEFF"/>
<proteinExistence type="predicted"/>
<sequence length="305" mass="34075">MEEAATGAGEPWVAERRKGGTLSCISRKAILLVARAMQAATSASECRSLAAGALVPVVQEPGSGSVGARTTVSQVKTWECIWNPGLSWLFIVRLATWGGMPYPEKEEVRTRLRQEGYCMAKSVSLLVLQVFAEEAEGYMILVYLLGYSWRVEQKLAFGTCYLKMLQAYPSPFWILMTDKMASGLIQLQNKEYMECFSDKWKTMQYNTNPELRFCIELEFFSVITVSKNADDYTRSKACHGAASVAPLLPKGKVKEGACVVLLQLAARIAVSNLHKNAKKSFSETIKDMYLHYNERSRLLLCGFQT</sequence>
<organism evidence="1 2">
    <name type="scientific">Triticum turgidum subsp. durum</name>
    <name type="common">Durum wheat</name>
    <name type="synonym">Triticum durum</name>
    <dbReference type="NCBI Taxonomy" id="4567"/>
    <lineage>
        <taxon>Eukaryota</taxon>
        <taxon>Viridiplantae</taxon>
        <taxon>Streptophyta</taxon>
        <taxon>Embryophyta</taxon>
        <taxon>Tracheophyta</taxon>
        <taxon>Spermatophyta</taxon>
        <taxon>Magnoliopsida</taxon>
        <taxon>Liliopsida</taxon>
        <taxon>Poales</taxon>
        <taxon>Poaceae</taxon>
        <taxon>BOP clade</taxon>
        <taxon>Pooideae</taxon>
        <taxon>Triticodae</taxon>
        <taxon>Triticeae</taxon>
        <taxon>Triticinae</taxon>
        <taxon>Triticum</taxon>
    </lineage>
</organism>
<protein>
    <submittedName>
        <fullName evidence="1">Uncharacterized protein</fullName>
    </submittedName>
</protein>
<dbReference type="EMBL" id="LT934123">
    <property type="protein sequence ID" value="VAI76326.1"/>
    <property type="molecule type" value="Genomic_DNA"/>
</dbReference>
<gene>
    <name evidence="1" type="ORF">TRITD_7Av1G166460</name>
</gene>
<evidence type="ECO:0000313" key="2">
    <source>
        <dbReference type="Proteomes" id="UP000324705"/>
    </source>
</evidence>
<reference evidence="1 2" key="1">
    <citation type="submission" date="2017-09" db="EMBL/GenBank/DDBJ databases">
        <authorList>
            <consortium name="International Durum Wheat Genome Sequencing Consortium (IDWGSC)"/>
            <person name="Milanesi L."/>
        </authorList>
    </citation>
    <scope>NUCLEOTIDE SEQUENCE [LARGE SCALE GENOMIC DNA]</scope>
    <source>
        <strain evidence="2">cv. Svevo</strain>
    </source>
</reference>
<keyword evidence="2" id="KW-1185">Reference proteome</keyword>
<evidence type="ECO:0000313" key="1">
    <source>
        <dbReference type="EMBL" id="VAI76326.1"/>
    </source>
</evidence>
<dbReference type="Gramene" id="TRITD7Av1G166460.1">
    <property type="protein sequence ID" value="TRITD7Av1G166460.1"/>
    <property type="gene ID" value="TRITD7Av1G166460"/>
</dbReference>
<name>A0A9R1BQG3_TRITD</name>
<dbReference type="AlphaFoldDB" id="A0A9R1BQG3"/>